<evidence type="ECO:0000313" key="3">
    <source>
        <dbReference type="Proteomes" id="UP000031843"/>
    </source>
</evidence>
<dbReference type="STRING" id="68895.RR42_s0164"/>
<proteinExistence type="predicted"/>
<reference evidence="2 3" key="1">
    <citation type="journal article" date="2015" name="Genome Announc.">
        <title>Complete Genome Sequence of Cupriavidus basilensis 4G11, Isolated from the Oak Ridge Field Research Center Site.</title>
        <authorList>
            <person name="Ray J."/>
            <person name="Waters R.J."/>
            <person name="Skerker J.M."/>
            <person name="Kuehl J.V."/>
            <person name="Price M.N."/>
            <person name="Huang J."/>
            <person name="Chakraborty R."/>
            <person name="Arkin A.P."/>
            <person name="Deutschbauer A."/>
        </authorList>
    </citation>
    <scope>NUCLEOTIDE SEQUENCE [LARGE SCALE GENOMIC DNA]</scope>
    <source>
        <strain evidence="2">4G11</strain>
    </source>
</reference>
<dbReference type="KEGG" id="cbw:RR42_s0164"/>
<evidence type="ECO:0000313" key="2">
    <source>
        <dbReference type="EMBL" id="AJG21762.1"/>
    </source>
</evidence>
<dbReference type="Proteomes" id="UP000031843">
    <property type="component" value="Chromosome secondary"/>
</dbReference>
<name>A0A0C4Y8L6_9BURK</name>
<gene>
    <name evidence="2" type="ORF">RR42_s0164</name>
</gene>
<evidence type="ECO:0000256" key="1">
    <source>
        <dbReference type="SAM" id="MobiDB-lite"/>
    </source>
</evidence>
<organism evidence="2 3">
    <name type="scientific">Cupriavidus basilensis</name>
    <dbReference type="NCBI Taxonomy" id="68895"/>
    <lineage>
        <taxon>Bacteria</taxon>
        <taxon>Pseudomonadati</taxon>
        <taxon>Pseudomonadota</taxon>
        <taxon>Betaproteobacteria</taxon>
        <taxon>Burkholderiales</taxon>
        <taxon>Burkholderiaceae</taxon>
        <taxon>Cupriavidus</taxon>
    </lineage>
</organism>
<dbReference type="AlphaFoldDB" id="A0A0C4Y8L6"/>
<keyword evidence="3" id="KW-1185">Reference proteome</keyword>
<sequence length="74" mass="8105">MPEPPNGQNPRALTTAVSPSPLRGRGPGRFLGRGGLARSHLKRSPWGYPARWHDERPPSLPTSLPRAGERSRTT</sequence>
<feature type="region of interest" description="Disordered" evidence="1">
    <location>
        <begin position="1"/>
        <end position="74"/>
    </location>
</feature>
<feature type="compositionally biased region" description="Polar residues" evidence="1">
    <location>
        <begin position="8"/>
        <end position="17"/>
    </location>
</feature>
<dbReference type="EMBL" id="CP010537">
    <property type="protein sequence ID" value="AJG21762.1"/>
    <property type="molecule type" value="Genomic_DNA"/>
</dbReference>
<feature type="compositionally biased region" description="Gly residues" evidence="1">
    <location>
        <begin position="25"/>
        <end position="35"/>
    </location>
</feature>
<protein>
    <submittedName>
        <fullName evidence="2">Uncharacterized protein</fullName>
    </submittedName>
</protein>
<accession>A0A0C4Y8L6</accession>